<organism evidence="2">
    <name type="scientific">Homalodisca liturata</name>
    <dbReference type="NCBI Taxonomy" id="320908"/>
    <lineage>
        <taxon>Eukaryota</taxon>
        <taxon>Metazoa</taxon>
        <taxon>Ecdysozoa</taxon>
        <taxon>Arthropoda</taxon>
        <taxon>Hexapoda</taxon>
        <taxon>Insecta</taxon>
        <taxon>Pterygota</taxon>
        <taxon>Neoptera</taxon>
        <taxon>Paraneoptera</taxon>
        <taxon>Hemiptera</taxon>
        <taxon>Auchenorrhyncha</taxon>
        <taxon>Membracoidea</taxon>
        <taxon>Cicadellidae</taxon>
        <taxon>Cicadellinae</taxon>
        <taxon>Proconiini</taxon>
        <taxon>Homalodisca</taxon>
    </lineage>
</organism>
<accession>A0A1B6H5K5</accession>
<feature type="transmembrane region" description="Helical" evidence="1">
    <location>
        <begin position="76"/>
        <end position="97"/>
    </location>
</feature>
<evidence type="ECO:0000256" key="1">
    <source>
        <dbReference type="SAM" id="Phobius"/>
    </source>
</evidence>
<name>A0A1B6H5K5_9HEMI</name>
<reference evidence="2" key="1">
    <citation type="submission" date="2015-11" db="EMBL/GenBank/DDBJ databases">
        <title>De novo transcriptome assembly of four potential Pierce s Disease insect vectors from Arizona vineyards.</title>
        <authorList>
            <person name="Tassone E.E."/>
        </authorList>
    </citation>
    <scope>NUCLEOTIDE SEQUENCE</scope>
</reference>
<keyword evidence="1" id="KW-0812">Transmembrane</keyword>
<keyword evidence="1" id="KW-0472">Membrane</keyword>
<keyword evidence="1" id="KW-1133">Transmembrane helix</keyword>
<gene>
    <name evidence="2" type="ORF">g.26984</name>
</gene>
<dbReference type="EMBL" id="GECU01037734">
    <property type="protein sequence ID" value="JAS69972.1"/>
    <property type="molecule type" value="Transcribed_RNA"/>
</dbReference>
<proteinExistence type="predicted"/>
<sequence length="106" mass="12437">MTVFSKILNLEYSNSEATDSDKMGPVIRIRRDGPLRRSMRIPVRLLNKIKILPTEAEIENQPEPELFTKLDIASRLVFPLAYVCVMTMYSLYFAYYLSNEWEKDEL</sequence>
<protein>
    <submittedName>
        <fullName evidence="2">Uncharacterized protein</fullName>
    </submittedName>
</protein>
<dbReference type="AlphaFoldDB" id="A0A1B6H5K5"/>
<evidence type="ECO:0000313" key="2">
    <source>
        <dbReference type="EMBL" id="JAS69972.1"/>
    </source>
</evidence>